<proteinExistence type="predicted"/>
<name>A0A2P4X9R0_9STRA</name>
<dbReference type="EMBL" id="NCKW01015617">
    <property type="protein sequence ID" value="POM62259.1"/>
    <property type="molecule type" value="Genomic_DNA"/>
</dbReference>
<reference evidence="1 2" key="1">
    <citation type="journal article" date="2017" name="Genome Biol. Evol.">
        <title>Phytophthora megakarya and P. palmivora, closely related causal agents of cacao black pod rot, underwent increases in genome sizes and gene numbers by different mechanisms.</title>
        <authorList>
            <person name="Ali S.S."/>
            <person name="Shao J."/>
            <person name="Lary D.J."/>
            <person name="Kronmiller B."/>
            <person name="Shen D."/>
            <person name="Strem M.D."/>
            <person name="Amoako-Attah I."/>
            <person name="Akrofi A.Y."/>
            <person name="Begoude B.A."/>
            <person name="Ten Hoopen G.M."/>
            <person name="Coulibaly K."/>
            <person name="Kebe B.I."/>
            <person name="Melnick R.L."/>
            <person name="Guiltinan M.J."/>
            <person name="Tyler B.M."/>
            <person name="Meinhardt L.W."/>
            <person name="Bailey B.A."/>
        </authorList>
    </citation>
    <scope>NUCLEOTIDE SEQUENCE [LARGE SCALE GENOMIC DNA]</scope>
    <source>
        <strain evidence="2">sbr112.9</strain>
    </source>
</reference>
<dbReference type="Proteomes" id="UP000237271">
    <property type="component" value="Unassembled WGS sequence"/>
</dbReference>
<organism evidence="1 2">
    <name type="scientific">Phytophthora palmivora</name>
    <dbReference type="NCBI Taxonomy" id="4796"/>
    <lineage>
        <taxon>Eukaryota</taxon>
        <taxon>Sar</taxon>
        <taxon>Stramenopiles</taxon>
        <taxon>Oomycota</taxon>
        <taxon>Peronosporomycetes</taxon>
        <taxon>Peronosporales</taxon>
        <taxon>Peronosporaceae</taxon>
        <taxon>Phytophthora</taxon>
    </lineage>
</organism>
<keyword evidence="2" id="KW-1185">Reference proteome</keyword>
<sequence>MVRADIRVYLDGTKCLPDEMAGDKVVHFWVDFGQKAEIRLRWQASNQYSLWLTKGDQWVSVITVGPGKMRYLQVTKVSDRVLTLHEGSRGAM</sequence>
<accession>A0A2P4X9R0</accession>
<evidence type="ECO:0000313" key="2">
    <source>
        <dbReference type="Proteomes" id="UP000237271"/>
    </source>
</evidence>
<dbReference type="AlphaFoldDB" id="A0A2P4X9R0"/>
<protein>
    <submittedName>
        <fullName evidence="1">Uncharacterized protein</fullName>
    </submittedName>
</protein>
<evidence type="ECO:0000313" key="1">
    <source>
        <dbReference type="EMBL" id="POM62259.1"/>
    </source>
</evidence>
<comment type="caution">
    <text evidence="1">The sequence shown here is derived from an EMBL/GenBank/DDBJ whole genome shotgun (WGS) entry which is preliminary data.</text>
</comment>
<gene>
    <name evidence="1" type="ORF">PHPALM_28608</name>
</gene>